<dbReference type="EMBL" id="SMRS01000002">
    <property type="protein sequence ID" value="KAA0875898.1"/>
    <property type="molecule type" value="Genomic_DNA"/>
</dbReference>
<sequence length="235" mass="25689">MKSKDLRTTSDSQAIDLFIQQVQSLPSVRTQLGRLIFALDATASREHTWDQACQLQSELFLATQPLGGLSVQLCYYRGFGEFHASPWLTNTQSLLQQMNAVSCLGGHTQIAKVLKQALLETRKEAVKAVILVVDSCEESLDHLCQLAGELGLLRTPLFVFHEGQDAQAKRAFEQLARLSGGAYAPFDSHSPGTLKALLSAVAVFATGGHKALQDFSRHQGAEIRRLSQQLKGPTS</sequence>
<organism evidence="1 2">
    <name type="scientific">Nitrincola tapanii</name>
    <dbReference type="NCBI Taxonomy" id="1708751"/>
    <lineage>
        <taxon>Bacteria</taxon>
        <taxon>Pseudomonadati</taxon>
        <taxon>Pseudomonadota</taxon>
        <taxon>Gammaproteobacteria</taxon>
        <taxon>Oceanospirillales</taxon>
        <taxon>Oceanospirillaceae</taxon>
        <taxon>Nitrincola</taxon>
    </lineage>
</organism>
<accession>A0A5A9W700</accession>
<dbReference type="SUPFAM" id="SSF53300">
    <property type="entry name" value="vWA-like"/>
    <property type="match status" value="1"/>
</dbReference>
<dbReference type="AlphaFoldDB" id="A0A5A9W700"/>
<evidence type="ECO:0000313" key="2">
    <source>
        <dbReference type="Proteomes" id="UP000325302"/>
    </source>
</evidence>
<keyword evidence="2" id="KW-1185">Reference proteome</keyword>
<reference evidence="1 2" key="1">
    <citation type="submission" date="2019-03" db="EMBL/GenBank/DDBJ databases">
        <title>Nitrincola sp. nov. isolated from an Indian soda lake.</title>
        <authorList>
            <person name="Joshi A."/>
            <person name="Thite S.V."/>
            <person name="Joseph N."/>
            <person name="Dhotre D."/>
            <person name="Moorthy M."/>
            <person name="Shouche Y.S."/>
        </authorList>
    </citation>
    <scope>NUCLEOTIDE SEQUENCE [LARGE SCALE GENOMIC DNA]</scope>
    <source>
        <strain evidence="1 2">MEB193</strain>
    </source>
</reference>
<dbReference type="Proteomes" id="UP000325302">
    <property type="component" value="Unassembled WGS sequence"/>
</dbReference>
<dbReference type="Gene3D" id="3.40.50.410">
    <property type="entry name" value="von Willebrand factor, type A domain"/>
    <property type="match status" value="1"/>
</dbReference>
<protein>
    <submittedName>
        <fullName evidence="1">VWA domain-containing protein</fullName>
    </submittedName>
</protein>
<comment type="caution">
    <text evidence="1">The sequence shown here is derived from an EMBL/GenBank/DDBJ whole genome shotgun (WGS) entry which is preliminary data.</text>
</comment>
<dbReference type="RefSeq" id="WP_149390201.1">
    <property type="nucleotide sequence ID" value="NZ_SMRS01000002.1"/>
</dbReference>
<name>A0A5A9W700_9GAMM</name>
<dbReference type="InterPro" id="IPR036465">
    <property type="entry name" value="vWFA_dom_sf"/>
</dbReference>
<proteinExistence type="predicted"/>
<gene>
    <name evidence="1" type="ORF">E1H14_04210</name>
</gene>
<dbReference type="OrthoDB" id="5430236at2"/>
<evidence type="ECO:0000313" key="1">
    <source>
        <dbReference type="EMBL" id="KAA0875898.1"/>
    </source>
</evidence>